<evidence type="ECO:0000256" key="4">
    <source>
        <dbReference type="ARBA" id="ARBA00023319"/>
    </source>
</evidence>
<dbReference type="InterPro" id="IPR013151">
    <property type="entry name" value="Immunoglobulin_dom"/>
</dbReference>
<comment type="caution">
    <text evidence="6">The sequence shown here is derived from an EMBL/GenBank/DDBJ whole genome shotgun (WGS) entry which is preliminary data.</text>
</comment>
<proteinExistence type="predicted"/>
<name>A0ABD3XG19_SINWO</name>
<organism evidence="6 7">
    <name type="scientific">Sinanodonta woodiana</name>
    <name type="common">Chinese pond mussel</name>
    <name type="synonym">Anodonta woodiana</name>
    <dbReference type="NCBI Taxonomy" id="1069815"/>
    <lineage>
        <taxon>Eukaryota</taxon>
        <taxon>Metazoa</taxon>
        <taxon>Spiralia</taxon>
        <taxon>Lophotrochozoa</taxon>
        <taxon>Mollusca</taxon>
        <taxon>Bivalvia</taxon>
        <taxon>Autobranchia</taxon>
        <taxon>Heteroconchia</taxon>
        <taxon>Palaeoheterodonta</taxon>
        <taxon>Unionida</taxon>
        <taxon>Unionoidea</taxon>
        <taxon>Unionidae</taxon>
        <taxon>Unioninae</taxon>
        <taxon>Sinanodonta</taxon>
    </lineage>
</organism>
<protein>
    <recommendedName>
        <fullName evidence="5">Ig-like domain-containing protein</fullName>
    </recommendedName>
</protein>
<dbReference type="InterPro" id="IPR003598">
    <property type="entry name" value="Ig_sub2"/>
</dbReference>
<dbReference type="SUPFAM" id="SSF48726">
    <property type="entry name" value="Immunoglobulin"/>
    <property type="match status" value="2"/>
</dbReference>
<dbReference type="SMART" id="SM00409">
    <property type="entry name" value="IG"/>
    <property type="match status" value="1"/>
</dbReference>
<feature type="domain" description="Ig-like" evidence="5">
    <location>
        <begin position="291"/>
        <end position="364"/>
    </location>
</feature>
<dbReference type="Proteomes" id="UP001634394">
    <property type="component" value="Unassembled WGS sequence"/>
</dbReference>
<dbReference type="InterPro" id="IPR013783">
    <property type="entry name" value="Ig-like_fold"/>
</dbReference>
<feature type="domain" description="Ig-like" evidence="5">
    <location>
        <begin position="190"/>
        <end position="270"/>
    </location>
</feature>
<evidence type="ECO:0000256" key="3">
    <source>
        <dbReference type="ARBA" id="ARBA00023157"/>
    </source>
</evidence>
<evidence type="ECO:0000256" key="2">
    <source>
        <dbReference type="ARBA" id="ARBA00022737"/>
    </source>
</evidence>
<keyword evidence="4" id="KW-0393">Immunoglobulin domain</keyword>
<dbReference type="PANTHER" id="PTHR12231:SF253">
    <property type="entry name" value="DPR-INTERACTING PROTEIN ETA, ISOFORM B-RELATED"/>
    <property type="match status" value="1"/>
</dbReference>
<dbReference type="PANTHER" id="PTHR12231">
    <property type="entry name" value="CTX-RELATED TYPE I TRANSMEMBRANE PROTEIN"/>
    <property type="match status" value="1"/>
</dbReference>
<keyword evidence="7" id="KW-1185">Reference proteome</keyword>
<evidence type="ECO:0000313" key="6">
    <source>
        <dbReference type="EMBL" id="KAL3885035.1"/>
    </source>
</evidence>
<evidence type="ECO:0000313" key="7">
    <source>
        <dbReference type="Proteomes" id="UP001634394"/>
    </source>
</evidence>
<dbReference type="AlphaFoldDB" id="A0ABD3XG19"/>
<dbReference type="PROSITE" id="PS50835">
    <property type="entry name" value="IG_LIKE"/>
    <property type="match status" value="2"/>
</dbReference>
<sequence length="364" mass="39894">MIDKNESKLETNIDLCTVYAFYSQGASFFSCLLSLDEAFLQFSILNGTGGAFTECSKCCDNDFCNIGLCGGGTPRNFLQCLGCSDYTVEISDCNRIEQCGEDEMCYAHRLMASTAQEFRYETGCRPRVQCQGIAQAPIINQCFECCDTPMCNLYKCGSNWTAVMHFQTTTSPAPAYTTLPTTSVWSLPPPHISGLMMININANTILSCTSSEPGVTYTWLYQGSRSLPLGVSVSRGNHLVIFGAKSSNVGTYTCVIYKNGHQAASDANVTIISVKAHVTSVVALPNPPQTGHIVDIHCIATGYPDPTIYWSYTDTMGMTIAPPEISYPDPRTVRINNFEPSFHGGTWWCIAINNMGVDRRSIQM</sequence>
<dbReference type="EMBL" id="JBJQND010000002">
    <property type="protein sequence ID" value="KAL3885035.1"/>
    <property type="molecule type" value="Genomic_DNA"/>
</dbReference>
<keyword evidence="1" id="KW-0732">Signal</keyword>
<dbReference type="InterPro" id="IPR036179">
    <property type="entry name" value="Ig-like_dom_sf"/>
</dbReference>
<dbReference type="InterPro" id="IPR003599">
    <property type="entry name" value="Ig_sub"/>
</dbReference>
<dbReference type="Gene3D" id="2.60.40.10">
    <property type="entry name" value="Immunoglobulins"/>
    <property type="match status" value="2"/>
</dbReference>
<dbReference type="PROSITE" id="PS51257">
    <property type="entry name" value="PROKAR_LIPOPROTEIN"/>
    <property type="match status" value="1"/>
</dbReference>
<keyword evidence="2" id="KW-0677">Repeat</keyword>
<dbReference type="InterPro" id="IPR007110">
    <property type="entry name" value="Ig-like_dom"/>
</dbReference>
<keyword evidence="3" id="KW-1015">Disulfide bond</keyword>
<gene>
    <name evidence="6" type="ORF">ACJMK2_025134</name>
</gene>
<dbReference type="Pfam" id="PF00047">
    <property type="entry name" value="ig"/>
    <property type="match status" value="1"/>
</dbReference>
<reference evidence="6 7" key="1">
    <citation type="submission" date="2024-11" db="EMBL/GenBank/DDBJ databases">
        <title>Chromosome-level genome assembly of the freshwater bivalve Anodonta woodiana.</title>
        <authorList>
            <person name="Chen X."/>
        </authorList>
    </citation>
    <scope>NUCLEOTIDE SEQUENCE [LARGE SCALE GENOMIC DNA]</scope>
    <source>
        <strain evidence="6">MN2024</strain>
        <tissue evidence="6">Gills</tissue>
    </source>
</reference>
<evidence type="ECO:0000256" key="1">
    <source>
        <dbReference type="ARBA" id="ARBA00022729"/>
    </source>
</evidence>
<dbReference type="InterPro" id="IPR051170">
    <property type="entry name" value="Neural/epithelial_adhesion"/>
</dbReference>
<evidence type="ECO:0000259" key="5">
    <source>
        <dbReference type="PROSITE" id="PS50835"/>
    </source>
</evidence>
<dbReference type="SMART" id="SM00408">
    <property type="entry name" value="IGc2"/>
    <property type="match status" value="2"/>
</dbReference>
<accession>A0ABD3XG19</accession>